<reference evidence="3" key="1">
    <citation type="journal article" date="2019" name="Int. J. Syst. Evol. Microbiol.">
        <title>The Global Catalogue of Microorganisms (GCM) 10K type strain sequencing project: providing services to taxonomists for standard genome sequencing and annotation.</title>
        <authorList>
            <consortium name="The Broad Institute Genomics Platform"/>
            <consortium name="The Broad Institute Genome Sequencing Center for Infectious Disease"/>
            <person name="Wu L."/>
            <person name="Ma J."/>
        </authorList>
    </citation>
    <scope>NUCLEOTIDE SEQUENCE [LARGE SCALE GENOMIC DNA]</scope>
    <source>
        <strain evidence="3">JCM 17137</strain>
    </source>
</reference>
<sequence length="103" mass="11483">MRRYIRTHVSSPPSEVYDLAHCLDALVPQMSLSLMNGIGTLMDEIGGWQELSPINGTPLLHTGHGDVREQGDMVALLTQYCPRWQPDTGQPQSDRRRSHSAVT</sequence>
<comment type="caution">
    <text evidence="2">The sequence shown here is derived from an EMBL/GenBank/DDBJ whole genome shotgun (WGS) entry which is preliminary data.</text>
</comment>
<evidence type="ECO:0000256" key="1">
    <source>
        <dbReference type="SAM" id="MobiDB-lite"/>
    </source>
</evidence>
<evidence type="ECO:0000313" key="3">
    <source>
        <dbReference type="Proteomes" id="UP001500908"/>
    </source>
</evidence>
<protein>
    <submittedName>
        <fullName evidence="2">Uncharacterized protein</fullName>
    </submittedName>
</protein>
<dbReference type="RefSeq" id="WP_344968844.1">
    <property type="nucleotide sequence ID" value="NZ_BAABDD010000005.1"/>
</dbReference>
<name>A0ABP7FC13_9ACTN</name>
<evidence type="ECO:0000313" key="2">
    <source>
        <dbReference type="EMBL" id="GAA3736039.1"/>
    </source>
</evidence>
<keyword evidence="3" id="KW-1185">Reference proteome</keyword>
<dbReference type="Proteomes" id="UP001500908">
    <property type="component" value="Unassembled WGS sequence"/>
</dbReference>
<dbReference type="EMBL" id="BAABDD010000005">
    <property type="protein sequence ID" value="GAA3736039.1"/>
    <property type="molecule type" value="Genomic_DNA"/>
</dbReference>
<feature type="region of interest" description="Disordered" evidence="1">
    <location>
        <begin position="83"/>
        <end position="103"/>
    </location>
</feature>
<organism evidence="2 3">
    <name type="scientific">Salinactinospora qingdaonensis</name>
    <dbReference type="NCBI Taxonomy" id="702744"/>
    <lineage>
        <taxon>Bacteria</taxon>
        <taxon>Bacillati</taxon>
        <taxon>Actinomycetota</taxon>
        <taxon>Actinomycetes</taxon>
        <taxon>Streptosporangiales</taxon>
        <taxon>Nocardiopsidaceae</taxon>
        <taxon>Salinactinospora</taxon>
    </lineage>
</organism>
<accession>A0ABP7FC13</accession>
<gene>
    <name evidence="2" type="ORF">GCM10022402_15250</name>
</gene>
<proteinExistence type="predicted"/>